<dbReference type="EMBL" id="JAPAIK010000007">
    <property type="protein sequence ID" value="MCW1071840.1"/>
    <property type="molecule type" value="Genomic_DNA"/>
</dbReference>
<gene>
    <name evidence="1" type="ORF">OJ930_01960</name>
</gene>
<organism evidence="1 2">
    <name type="scientific">Streptococcus anginosus</name>
    <dbReference type="NCBI Taxonomy" id="1328"/>
    <lineage>
        <taxon>Bacteria</taxon>
        <taxon>Bacillati</taxon>
        <taxon>Bacillota</taxon>
        <taxon>Bacilli</taxon>
        <taxon>Lactobacillales</taxon>
        <taxon>Streptococcaceae</taxon>
        <taxon>Streptococcus</taxon>
        <taxon>Streptococcus anginosus group</taxon>
    </lineage>
</organism>
<proteinExistence type="predicted"/>
<dbReference type="Proteomes" id="UP001208853">
    <property type="component" value="Unassembled WGS sequence"/>
</dbReference>
<reference evidence="1" key="1">
    <citation type="submission" date="2022-10" db="EMBL/GenBank/DDBJ databases">
        <title>Comparative genomic study of S. anginosus.</title>
        <authorList>
            <person name="Prasad A."/>
            <person name="Ene A."/>
            <person name="Jablonska S."/>
            <person name="Du J."/>
            <person name="Wolfe A.J."/>
            <person name="Putonti C."/>
        </authorList>
    </citation>
    <scope>NUCLEOTIDE SEQUENCE</scope>
    <source>
        <strain evidence="1">UMB6888</strain>
    </source>
</reference>
<protein>
    <submittedName>
        <fullName evidence="1">Uncharacterized protein</fullName>
    </submittedName>
</protein>
<evidence type="ECO:0000313" key="2">
    <source>
        <dbReference type="Proteomes" id="UP001208853"/>
    </source>
</evidence>
<evidence type="ECO:0000313" key="1">
    <source>
        <dbReference type="EMBL" id="MCW1071840.1"/>
    </source>
</evidence>
<accession>A0AAW5TFY8</accession>
<sequence length="54" mass="6345">MENIIQDLDLAEKQALINLGWTIDEYENADYYRLNEILSAKEPQDRVVDPMSFL</sequence>
<dbReference type="AlphaFoldDB" id="A0AAW5TFY8"/>
<name>A0AAW5TFY8_STRAP</name>
<dbReference type="RefSeq" id="WP_191622058.1">
    <property type="nucleotide sequence ID" value="NZ_JAQMKM010000004.1"/>
</dbReference>
<comment type="caution">
    <text evidence="1">The sequence shown here is derived from an EMBL/GenBank/DDBJ whole genome shotgun (WGS) entry which is preliminary data.</text>
</comment>